<evidence type="ECO:0000256" key="1">
    <source>
        <dbReference type="ARBA" id="ARBA00004141"/>
    </source>
</evidence>
<evidence type="ECO:0000256" key="2">
    <source>
        <dbReference type="ARBA" id="ARBA00022448"/>
    </source>
</evidence>
<feature type="region of interest" description="Disordered" evidence="6">
    <location>
        <begin position="189"/>
        <end position="208"/>
    </location>
</feature>
<evidence type="ECO:0000256" key="4">
    <source>
        <dbReference type="ARBA" id="ARBA00022989"/>
    </source>
</evidence>
<evidence type="ECO:0000256" key="3">
    <source>
        <dbReference type="ARBA" id="ARBA00022692"/>
    </source>
</evidence>
<dbReference type="Pfam" id="PF00005">
    <property type="entry name" value="ABC_tran"/>
    <property type="match status" value="1"/>
</dbReference>
<dbReference type="Proteomes" id="UP001189429">
    <property type="component" value="Unassembled WGS sequence"/>
</dbReference>
<dbReference type="EMBL" id="CAUYUJ010015960">
    <property type="protein sequence ID" value="CAK0860259.1"/>
    <property type="molecule type" value="Genomic_DNA"/>
</dbReference>
<comment type="subcellular location">
    <subcellularLocation>
        <location evidence="1">Membrane</location>
        <topology evidence="1">Multi-pass membrane protein</topology>
    </subcellularLocation>
</comment>
<sequence>MSEDPDHLRVSRLLGGRPPAAELLFLTAACAVLPYGLFVSARVARWALRALLDTAVLAGGLATALLCTRDLAVQLFVFNLCFAALVLWLLLDQAGTWPLRLGLLAAGLAGLSFGLACVGPPALGALPAVALLSACVGELLRAAAQQLRAALRPGPRRPAEASAGAAAAPVGLARGGRADATAGAVATSARASLDEQRHGRGGGLGGAAAPRSRVACEEAWAPWLLHARRARAGERGDGWPEADASTLDSGSEAGGERGVSYDLSGVSYRLGDGRLLLKGLSLSVPAGASVAVMGASGSGKTTLLSVLSGRCGDRRLLGQLRLNSALVLPGQMAGLRRMFGYVPQDDVLHGALTVRENIEV</sequence>
<name>A0ABN9UKB1_9DINO</name>
<feature type="transmembrane region" description="Helical" evidence="7">
    <location>
        <begin position="98"/>
        <end position="116"/>
    </location>
</feature>
<gene>
    <name evidence="9" type="ORF">PCOR1329_LOCUS49269</name>
</gene>
<accession>A0ABN9UKB1</accession>
<dbReference type="Gene3D" id="3.40.50.300">
    <property type="entry name" value="P-loop containing nucleotide triphosphate hydrolases"/>
    <property type="match status" value="1"/>
</dbReference>
<keyword evidence="3 7" id="KW-0812">Transmembrane</keyword>
<keyword evidence="4 7" id="KW-1133">Transmembrane helix</keyword>
<dbReference type="PANTHER" id="PTHR48041">
    <property type="entry name" value="ABC TRANSPORTER G FAMILY MEMBER 28"/>
    <property type="match status" value="1"/>
</dbReference>
<feature type="transmembrane region" description="Helical" evidence="7">
    <location>
        <begin position="46"/>
        <end position="66"/>
    </location>
</feature>
<dbReference type="SUPFAM" id="SSF52540">
    <property type="entry name" value="P-loop containing nucleoside triphosphate hydrolases"/>
    <property type="match status" value="1"/>
</dbReference>
<comment type="caution">
    <text evidence="9">The sequence shown here is derived from an EMBL/GenBank/DDBJ whole genome shotgun (WGS) entry which is preliminary data.</text>
</comment>
<evidence type="ECO:0000256" key="7">
    <source>
        <dbReference type="SAM" id="Phobius"/>
    </source>
</evidence>
<feature type="domain" description="ABC transporter" evidence="8">
    <location>
        <begin position="277"/>
        <end position="357"/>
    </location>
</feature>
<evidence type="ECO:0000259" key="8">
    <source>
        <dbReference type="Pfam" id="PF00005"/>
    </source>
</evidence>
<protein>
    <recommendedName>
        <fullName evidence="8">ABC transporter domain-containing protein</fullName>
    </recommendedName>
</protein>
<dbReference type="InterPro" id="IPR050352">
    <property type="entry name" value="ABCG_transporters"/>
</dbReference>
<feature type="region of interest" description="Disordered" evidence="6">
    <location>
        <begin position="234"/>
        <end position="256"/>
    </location>
</feature>
<keyword evidence="5 7" id="KW-0472">Membrane</keyword>
<evidence type="ECO:0000313" key="10">
    <source>
        <dbReference type="Proteomes" id="UP001189429"/>
    </source>
</evidence>
<feature type="transmembrane region" description="Helical" evidence="7">
    <location>
        <begin position="20"/>
        <end position="39"/>
    </location>
</feature>
<feature type="transmembrane region" description="Helical" evidence="7">
    <location>
        <begin position="72"/>
        <end position="91"/>
    </location>
</feature>
<evidence type="ECO:0000256" key="6">
    <source>
        <dbReference type="SAM" id="MobiDB-lite"/>
    </source>
</evidence>
<dbReference type="PANTHER" id="PTHR48041:SF91">
    <property type="entry name" value="ABC TRANSPORTER G FAMILY MEMBER 28"/>
    <property type="match status" value="1"/>
</dbReference>
<organism evidence="9 10">
    <name type="scientific">Prorocentrum cordatum</name>
    <dbReference type="NCBI Taxonomy" id="2364126"/>
    <lineage>
        <taxon>Eukaryota</taxon>
        <taxon>Sar</taxon>
        <taxon>Alveolata</taxon>
        <taxon>Dinophyceae</taxon>
        <taxon>Prorocentrales</taxon>
        <taxon>Prorocentraceae</taxon>
        <taxon>Prorocentrum</taxon>
    </lineage>
</organism>
<reference evidence="9" key="1">
    <citation type="submission" date="2023-10" db="EMBL/GenBank/DDBJ databases">
        <authorList>
            <person name="Chen Y."/>
            <person name="Shah S."/>
            <person name="Dougan E. K."/>
            <person name="Thang M."/>
            <person name="Chan C."/>
        </authorList>
    </citation>
    <scope>NUCLEOTIDE SEQUENCE [LARGE SCALE GENOMIC DNA]</scope>
</reference>
<evidence type="ECO:0000256" key="5">
    <source>
        <dbReference type="ARBA" id="ARBA00023136"/>
    </source>
</evidence>
<evidence type="ECO:0000313" key="9">
    <source>
        <dbReference type="EMBL" id="CAK0860259.1"/>
    </source>
</evidence>
<feature type="non-terminal residue" evidence="9">
    <location>
        <position position="360"/>
    </location>
</feature>
<keyword evidence="2" id="KW-0813">Transport</keyword>
<proteinExistence type="predicted"/>
<dbReference type="InterPro" id="IPR027417">
    <property type="entry name" value="P-loop_NTPase"/>
</dbReference>
<dbReference type="InterPro" id="IPR003439">
    <property type="entry name" value="ABC_transporter-like_ATP-bd"/>
</dbReference>
<keyword evidence="10" id="KW-1185">Reference proteome</keyword>